<accession>A0ABQ0JMV6</accession>
<keyword evidence="1" id="KW-0378">Hydrolase</keyword>
<sequence length="64" mass="7105">MASHQLLGLVKQSSHGSSDEVFIEESGLDIDSSDDEQLDPLLEPEKTIFHFPKSEARYLPPHGV</sequence>
<organism evidence="1 2">
    <name type="scientific">Vibrio variabilis</name>
    <dbReference type="NCBI Taxonomy" id="990271"/>
    <lineage>
        <taxon>Bacteria</taxon>
        <taxon>Pseudomonadati</taxon>
        <taxon>Pseudomonadota</taxon>
        <taxon>Gammaproteobacteria</taxon>
        <taxon>Vibrionales</taxon>
        <taxon>Vibrionaceae</taxon>
        <taxon>Vibrio</taxon>
    </lineage>
</organism>
<reference evidence="2" key="1">
    <citation type="submission" date="2014-09" db="EMBL/GenBank/DDBJ databases">
        <title>Vibrio variabilis JCM 19239. (C206) whole genome shotgun sequence.</title>
        <authorList>
            <person name="Sawabe T."/>
            <person name="Meirelles P."/>
            <person name="Nakanishi M."/>
            <person name="Sayaka M."/>
            <person name="Hattori M."/>
            <person name="Ohkuma M."/>
        </authorList>
    </citation>
    <scope>NUCLEOTIDE SEQUENCE [LARGE SCALE GENOMIC DNA]</scope>
    <source>
        <strain evidence="2">JCM 19239</strain>
    </source>
</reference>
<name>A0ABQ0JMV6_9VIBR</name>
<gene>
    <name evidence="1" type="ORF">JCM19239_7394</name>
</gene>
<evidence type="ECO:0000313" key="2">
    <source>
        <dbReference type="Proteomes" id="UP000029223"/>
    </source>
</evidence>
<protein>
    <submittedName>
        <fullName evidence="1">Exodeoxyribonuclease V beta chain</fullName>
        <ecNumber evidence="1">3.1.11.5</ecNumber>
    </submittedName>
</protein>
<dbReference type="GO" id="GO:0008854">
    <property type="term" value="F:exodeoxyribonuclease V activity"/>
    <property type="evidence" value="ECO:0007669"/>
    <property type="project" value="UniProtKB-EC"/>
</dbReference>
<proteinExistence type="predicted"/>
<evidence type="ECO:0000313" key="1">
    <source>
        <dbReference type="EMBL" id="GAL30084.1"/>
    </source>
</evidence>
<comment type="caution">
    <text evidence="1">The sequence shown here is derived from an EMBL/GenBank/DDBJ whole genome shotgun (WGS) entry which is preliminary data.</text>
</comment>
<dbReference type="EMBL" id="BBMS01000083">
    <property type="protein sequence ID" value="GAL30084.1"/>
    <property type="molecule type" value="Genomic_DNA"/>
</dbReference>
<keyword evidence="2" id="KW-1185">Reference proteome</keyword>
<dbReference type="EC" id="3.1.11.5" evidence="1"/>
<dbReference type="Proteomes" id="UP000029223">
    <property type="component" value="Unassembled WGS sequence"/>
</dbReference>